<dbReference type="Gene3D" id="1.20.1280.50">
    <property type="match status" value="1"/>
</dbReference>
<evidence type="ECO:0000313" key="3">
    <source>
        <dbReference type="Proteomes" id="UP000308652"/>
    </source>
</evidence>
<dbReference type="SUPFAM" id="SSF81383">
    <property type="entry name" value="F-box domain"/>
    <property type="match status" value="1"/>
</dbReference>
<dbReference type="OrthoDB" id="2984575at2759"/>
<evidence type="ECO:0000259" key="1">
    <source>
        <dbReference type="PROSITE" id="PS50181"/>
    </source>
</evidence>
<accession>A0A5C3M5X1</accession>
<dbReference type="SMART" id="SM00256">
    <property type="entry name" value="FBOX"/>
    <property type="match status" value="1"/>
</dbReference>
<dbReference type="InterPro" id="IPR036047">
    <property type="entry name" value="F-box-like_dom_sf"/>
</dbReference>
<keyword evidence="3" id="KW-1185">Reference proteome</keyword>
<protein>
    <recommendedName>
        <fullName evidence="1">F-box domain-containing protein</fullName>
    </recommendedName>
</protein>
<name>A0A5C3M5X1_9AGAR</name>
<dbReference type="Pfam" id="PF12937">
    <property type="entry name" value="F-box-like"/>
    <property type="match status" value="1"/>
</dbReference>
<dbReference type="PROSITE" id="PS50181">
    <property type="entry name" value="FBOX"/>
    <property type="match status" value="1"/>
</dbReference>
<dbReference type="InterPro" id="IPR001810">
    <property type="entry name" value="F-box_dom"/>
</dbReference>
<sequence>MDTNEETTFLSNLPLDILDSILIRLDLPDLAKCCRTSKALYPLAKDALYRDLRLSCNNVLKACQKLTADADLARRVQTLVLIDNTVQLHLGVIQDALLILPNLRTLVLAIGYFGSWILPQGRKCPFQLHTFRCGFLYDASTAMFLSSQLLLKSLAVNSVSSGGEEFRPTHHPCPASYPNLTTLFAPLSVVQDIVPGRPVENITTSSSEGDVDPDLLTCLARSTAPNGVQRFMIDYKYIRSIGGTALARAVPNLCYLSIDANDINPAHDKTISVLTEYVEDILSCLQQMKCITIRFHPSLSTLPCRTINFQDLVTRAFETSPYLKYVIITFFGLRARYVCKSLPGFDWYLCAD</sequence>
<proteinExistence type="predicted"/>
<reference evidence="2 3" key="1">
    <citation type="journal article" date="2019" name="Nat. Ecol. Evol.">
        <title>Megaphylogeny resolves global patterns of mushroom evolution.</title>
        <authorList>
            <person name="Varga T."/>
            <person name="Krizsan K."/>
            <person name="Foldi C."/>
            <person name="Dima B."/>
            <person name="Sanchez-Garcia M."/>
            <person name="Sanchez-Ramirez S."/>
            <person name="Szollosi G.J."/>
            <person name="Szarkandi J.G."/>
            <person name="Papp V."/>
            <person name="Albert L."/>
            <person name="Andreopoulos W."/>
            <person name="Angelini C."/>
            <person name="Antonin V."/>
            <person name="Barry K.W."/>
            <person name="Bougher N.L."/>
            <person name="Buchanan P."/>
            <person name="Buyck B."/>
            <person name="Bense V."/>
            <person name="Catcheside P."/>
            <person name="Chovatia M."/>
            <person name="Cooper J."/>
            <person name="Damon W."/>
            <person name="Desjardin D."/>
            <person name="Finy P."/>
            <person name="Geml J."/>
            <person name="Haridas S."/>
            <person name="Hughes K."/>
            <person name="Justo A."/>
            <person name="Karasinski D."/>
            <person name="Kautmanova I."/>
            <person name="Kiss B."/>
            <person name="Kocsube S."/>
            <person name="Kotiranta H."/>
            <person name="LaButti K.M."/>
            <person name="Lechner B.E."/>
            <person name="Liimatainen K."/>
            <person name="Lipzen A."/>
            <person name="Lukacs Z."/>
            <person name="Mihaltcheva S."/>
            <person name="Morgado L.N."/>
            <person name="Niskanen T."/>
            <person name="Noordeloos M.E."/>
            <person name="Ohm R.A."/>
            <person name="Ortiz-Santana B."/>
            <person name="Ovrebo C."/>
            <person name="Racz N."/>
            <person name="Riley R."/>
            <person name="Savchenko A."/>
            <person name="Shiryaev A."/>
            <person name="Soop K."/>
            <person name="Spirin V."/>
            <person name="Szebenyi C."/>
            <person name="Tomsovsky M."/>
            <person name="Tulloss R.E."/>
            <person name="Uehling J."/>
            <person name="Grigoriev I.V."/>
            <person name="Vagvolgyi C."/>
            <person name="Papp T."/>
            <person name="Martin F.M."/>
            <person name="Miettinen O."/>
            <person name="Hibbett D.S."/>
            <person name="Nagy L.G."/>
        </authorList>
    </citation>
    <scope>NUCLEOTIDE SEQUENCE [LARGE SCALE GENOMIC DNA]</scope>
    <source>
        <strain evidence="2 3">CBS 166.37</strain>
    </source>
</reference>
<organism evidence="2 3">
    <name type="scientific">Crucibulum laeve</name>
    <dbReference type="NCBI Taxonomy" id="68775"/>
    <lineage>
        <taxon>Eukaryota</taxon>
        <taxon>Fungi</taxon>
        <taxon>Dikarya</taxon>
        <taxon>Basidiomycota</taxon>
        <taxon>Agaricomycotina</taxon>
        <taxon>Agaricomycetes</taxon>
        <taxon>Agaricomycetidae</taxon>
        <taxon>Agaricales</taxon>
        <taxon>Agaricineae</taxon>
        <taxon>Nidulariaceae</taxon>
        <taxon>Crucibulum</taxon>
    </lineage>
</organism>
<dbReference type="EMBL" id="ML213596">
    <property type="protein sequence ID" value="TFK40732.1"/>
    <property type="molecule type" value="Genomic_DNA"/>
</dbReference>
<dbReference type="Proteomes" id="UP000308652">
    <property type="component" value="Unassembled WGS sequence"/>
</dbReference>
<gene>
    <name evidence="2" type="ORF">BDQ12DRAFT_465414</name>
</gene>
<dbReference type="AlphaFoldDB" id="A0A5C3M5X1"/>
<feature type="domain" description="F-box" evidence="1">
    <location>
        <begin position="7"/>
        <end position="52"/>
    </location>
</feature>
<dbReference type="SUPFAM" id="SSF52047">
    <property type="entry name" value="RNI-like"/>
    <property type="match status" value="1"/>
</dbReference>
<evidence type="ECO:0000313" key="2">
    <source>
        <dbReference type="EMBL" id="TFK40732.1"/>
    </source>
</evidence>